<dbReference type="AlphaFoldDB" id="A0A212CKI4"/>
<evidence type="ECO:0000313" key="3">
    <source>
        <dbReference type="Proteomes" id="UP000242450"/>
    </source>
</evidence>
<gene>
    <name evidence="2" type="ORF">Celaphus_00012072</name>
</gene>
<evidence type="ECO:0000256" key="1">
    <source>
        <dbReference type="SAM" id="MobiDB-lite"/>
    </source>
</evidence>
<dbReference type="Proteomes" id="UP000242450">
    <property type="component" value="Chromosome 18"/>
</dbReference>
<comment type="caution">
    <text evidence="2">The sequence shown here is derived from an EMBL/GenBank/DDBJ whole genome shotgun (WGS) entry which is preliminary data.</text>
</comment>
<name>A0A212CKI4_CEREH</name>
<proteinExistence type="predicted"/>
<dbReference type="EMBL" id="MKHE01000018">
    <property type="protein sequence ID" value="OWK06354.1"/>
    <property type="molecule type" value="Genomic_DNA"/>
</dbReference>
<accession>A0A212CKI4</accession>
<protein>
    <submittedName>
        <fullName evidence="2">Uncharacterized protein</fullName>
    </submittedName>
</protein>
<sequence>MGSRKAGTVMKKGKEQKPEEGRREIQRGSRLFMKMENTGFMVEGRISGLEWLGTHPVTLCGDELMAPPLITRGDGGALGLRDKSGPAPEPALPQKCPKPACLFHEGPAGERLGPSALLCSPSQLSCDCQGRLVGPLLPFLCIPP</sequence>
<feature type="compositionally biased region" description="Basic and acidic residues" evidence="1">
    <location>
        <begin position="12"/>
        <end position="26"/>
    </location>
</feature>
<organism evidence="2 3">
    <name type="scientific">Cervus elaphus hippelaphus</name>
    <name type="common">European red deer</name>
    <dbReference type="NCBI Taxonomy" id="46360"/>
    <lineage>
        <taxon>Eukaryota</taxon>
        <taxon>Metazoa</taxon>
        <taxon>Chordata</taxon>
        <taxon>Craniata</taxon>
        <taxon>Vertebrata</taxon>
        <taxon>Euteleostomi</taxon>
        <taxon>Mammalia</taxon>
        <taxon>Eutheria</taxon>
        <taxon>Laurasiatheria</taxon>
        <taxon>Artiodactyla</taxon>
        <taxon>Ruminantia</taxon>
        <taxon>Pecora</taxon>
        <taxon>Cervidae</taxon>
        <taxon>Cervinae</taxon>
        <taxon>Cervus</taxon>
    </lineage>
</organism>
<reference evidence="2 3" key="1">
    <citation type="journal article" date="2018" name="Mol. Genet. Genomics">
        <title>The red deer Cervus elaphus genome CerEla1.0: sequencing, annotating, genes, and chromosomes.</title>
        <authorList>
            <person name="Bana N.A."/>
            <person name="Nyiri A."/>
            <person name="Nagy J."/>
            <person name="Frank K."/>
            <person name="Nagy T."/>
            <person name="Steger V."/>
            <person name="Schiller M."/>
            <person name="Lakatos P."/>
            <person name="Sugar L."/>
            <person name="Horn P."/>
            <person name="Barta E."/>
            <person name="Orosz L."/>
        </authorList>
    </citation>
    <scope>NUCLEOTIDE SEQUENCE [LARGE SCALE GENOMIC DNA]</scope>
    <source>
        <strain evidence="2">Hungarian</strain>
    </source>
</reference>
<feature type="region of interest" description="Disordered" evidence="1">
    <location>
        <begin position="1"/>
        <end position="26"/>
    </location>
</feature>
<evidence type="ECO:0000313" key="2">
    <source>
        <dbReference type="EMBL" id="OWK06354.1"/>
    </source>
</evidence>
<keyword evidence="3" id="KW-1185">Reference proteome</keyword>